<feature type="region of interest" description="Disordered" evidence="1">
    <location>
        <begin position="1"/>
        <end position="77"/>
    </location>
</feature>
<evidence type="ECO:0000313" key="3">
    <source>
        <dbReference type="Proteomes" id="UP001196413"/>
    </source>
</evidence>
<evidence type="ECO:0000256" key="1">
    <source>
        <dbReference type="SAM" id="MobiDB-lite"/>
    </source>
</evidence>
<keyword evidence="3" id="KW-1185">Reference proteome</keyword>
<feature type="compositionally biased region" description="Polar residues" evidence="1">
    <location>
        <begin position="1"/>
        <end position="13"/>
    </location>
</feature>
<name>A0AAD5LXA9_PARTN</name>
<dbReference type="Proteomes" id="UP001196413">
    <property type="component" value="Unassembled WGS sequence"/>
</dbReference>
<reference evidence="2" key="1">
    <citation type="submission" date="2021-06" db="EMBL/GenBank/DDBJ databases">
        <title>Parelaphostrongylus tenuis whole genome reference sequence.</title>
        <authorList>
            <person name="Garwood T.J."/>
            <person name="Larsen P.A."/>
            <person name="Fountain-Jones N.M."/>
            <person name="Garbe J.R."/>
            <person name="Macchietto M.G."/>
            <person name="Kania S.A."/>
            <person name="Gerhold R.W."/>
            <person name="Richards J.E."/>
            <person name="Wolf T.M."/>
        </authorList>
    </citation>
    <scope>NUCLEOTIDE SEQUENCE</scope>
    <source>
        <strain evidence="2">MNPRO001-30</strain>
        <tissue evidence="2">Meninges</tissue>
    </source>
</reference>
<accession>A0AAD5LXA9</accession>
<proteinExistence type="predicted"/>
<feature type="compositionally biased region" description="Basic and acidic residues" evidence="1">
    <location>
        <begin position="37"/>
        <end position="63"/>
    </location>
</feature>
<gene>
    <name evidence="2" type="ORF">KIN20_002160</name>
</gene>
<evidence type="ECO:0000313" key="2">
    <source>
        <dbReference type="EMBL" id="KAJ1347165.1"/>
    </source>
</evidence>
<organism evidence="2 3">
    <name type="scientific">Parelaphostrongylus tenuis</name>
    <name type="common">Meningeal worm</name>
    <dbReference type="NCBI Taxonomy" id="148309"/>
    <lineage>
        <taxon>Eukaryota</taxon>
        <taxon>Metazoa</taxon>
        <taxon>Ecdysozoa</taxon>
        <taxon>Nematoda</taxon>
        <taxon>Chromadorea</taxon>
        <taxon>Rhabditida</taxon>
        <taxon>Rhabditina</taxon>
        <taxon>Rhabditomorpha</taxon>
        <taxon>Strongyloidea</taxon>
        <taxon>Metastrongylidae</taxon>
        <taxon>Parelaphostrongylus</taxon>
    </lineage>
</organism>
<dbReference type="EMBL" id="JAHQIW010000281">
    <property type="protein sequence ID" value="KAJ1347165.1"/>
    <property type="molecule type" value="Genomic_DNA"/>
</dbReference>
<comment type="caution">
    <text evidence="2">The sequence shown here is derived from an EMBL/GenBank/DDBJ whole genome shotgun (WGS) entry which is preliminary data.</text>
</comment>
<feature type="compositionally biased region" description="Polar residues" evidence="1">
    <location>
        <begin position="22"/>
        <end position="35"/>
    </location>
</feature>
<sequence>MSENGSVSQSSYGSDVKPSEMSRASVNESNQSASRVESLESDTHLDEATSPKEEDKDAIRDLLENLPPVAKPRLSKV</sequence>
<dbReference type="AlphaFoldDB" id="A0AAD5LXA9"/>
<protein>
    <submittedName>
        <fullName evidence="2">Uncharacterized protein</fullName>
    </submittedName>
</protein>